<organism evidence="1 2">
    <name type="scientific">Caballeronia humi</name>
    <dbReference type="NCBI Taxonomy" id="326474"/>
    <lineage>
        <taxon>Bacteria</taxon>
        <taxon>Pseudomonadati</taxon>
        <taxon>Pseudomonadota</taxon>
        <taxon>Betaproteobacteria</taxon>
        <taxon>Burkholderiales</taxon>
        <taxon>Burkholderiaceae</taxon>
        <taxon>Caballeronia</taxon>
    </lineage>
</organism>
<accession>A0A158JQP4</accession>
<dbReference type="AlphaFoldDB" id="A0A158JQP4"/>
<proteinExistence type="predicted"/>
<sequence length="109" mass="11714">MLQNECAAAKRHRQAFSPSGRDIRHNKRVHQLAVDLAATTMLHEIDLEITGQRIVPVRECPDWNGTANSTADSAGASVLATGSLLAYIMQQSVNGGGADLCEPLAYALR</sequence>
<evidence type="ECO:0000313" key="2">
    <source>
        <dbReference type="Proteomes" id="UP000054977"/>
    </source>
</evidence>
<name>A0A158JQP4_9BURK</name>
<dbReference type="EMBL" id="FCNW02000216">
    <property type="protein sequence ID" value="SAL70803.1"/>
    <property type="molecule type" value="Genomic_DNA"/>
</dbReference>
<comment type="caution">
    <text evidence="1">The sequence shown here is derived from an EMBL/GenBank/DDBJ whole genome shotgun (WGS) entry which is preliminary data.</text>
</comment>
<gene>
    <name evidence="1" type="ORF">AWB65_06942</name>
</gene>
<reference evidence="1" key="1">
    <citation type="submission" date="2016-01" db="EMBL/GenBank/DDBJ databases">
        <authorList>
            <person name="Peeters C."/>
        </authorList>
    </citation>
    <scope>NUCLEOTIDE SEQUENCE [LARGE SCALE GENOMIC DNA]</scope>
    <source>
        <strain evidence="1">LMG 22934</strain>
    </source>
</reference>
<evidence type="ECO:0000313" key="1">
    <source>
        <dbReference type="EMBL" id="SAL70803.1"/>
    </source>
</evidence>
<dbReference type="Proteomes" id="UP000054977">
    <property type="component" value="Unassembled WGS sequence"/>
</dbReference>
<protein>
    <submittedName>
        <fullName evidence="1">Uncharacterized protein</fullName>
    </submittedName>
</protein>
<keyword evidence="2" id="KW-1185">Reference proteome</keyword>